<organism evidence="8 9">
    <name type="scientific">Spizellomyces punctatus (strain DAOM BR117)</name>
    <dbReference type="NCBI Taxonomy" id="645134"/>
    <lineage>
        <taxon>Eukaryota</taxon>
        <taxon>Fungi</taxon>
        <taxon>Fungi incertae sedis</taxon>
        <taxon>Chytridiomycota</taxon>
        <taxon>Chytridiomycota incertae sedis</taxon>
        <taxon>Chytridiomycetes</taxon>
        <taxon>Spizellomycetales</taxon>
        <taxon>Spizellomycetaceae</taxon>
        <taxon>Spizellomyces</taxon>
    </lineage>
</organism>
<dbReference type="GO" id="GO:0015031">
    <property type="term" value="P:protein transport"/>
    <property type="evidence" value="ECO:0007669"/>
    <property type="project" value="UniProtKB-KW"/>
</dbReference>
<evidence type="ECO:0000256" key="3">
    <source>
        <dbReference type="ARBA" id="ARBA00015875"/>
    </source>
</evidence>
<keyword evidence="7" id="KW-0472">Membrane</keyword>
<dbReference type="GO" id="GO:0034045">
    <property type="term" value="C:phagophore assembly site membrane"/>
    <property type="evidence" value="ECO:0007669"/>
    <property type="project" value="UniProtKB-SubCell"/>
</dbReference>
<keyword evidence="5 7" id="KW-0833">Ubl conjugation pathway</keyword>
<dbReference type="GO" id="GO:0000422">
    <property type="term" value="P:autophagy of mitochondrion"/>
    <property type="evidence" value="ECO:0007669"/>
    <property type="project" value="TreeGrafter"/>
</dbReference>
<dbReference type="GO" id="GO:0097352">
    <property type="term" value="P:autophagosome maturation"/>
    <property type="evidence" value="ECO:0007669"/>
    <property type="project" value="TreeGrafter"/>
</dbReference>
<keyword evidence="9" id="KW-1185">Reference proteome</keyword>
<dbReference type="GO" id="GO:0034274">
    <property type="term" value="C:Atg12-Atg5-Atg16 complex"/>
    <property type="evidence" value="ECO:0007669"/>
    <property type="project" value="TreeGrafter"/>
</dbReference>
<dbReference type="FunFam" id="3.10.20.90:FF:000150">
    <property type="entry name" value="Ubiquitin-like protein ATG12"/>
    <property type="match status" value="1"/>
</dbReference>
<sequence length="148" mass="16366">MRGLHSRSILTSKRDTPTRLTTLDRFGCVRSPSASIVFTMSDNPTSPISSPPTPRTANPAAKVVVRFRATGNAPILKQNFYKITASQKFQTVMNFLRKELNYKAQDPLFLYVNSAFAPAPDEIVGNLYKCFGTEGNLIINYSTTAAWG</sequence>
<comment type="similarity">
    <text evidence="1 7">Belongs to the ATG12 family.</text>
</comment>
<dbReference type="InterPro" id="IPR007242">
    <property type="entry name" value="Atg12"/>
</dbReference>
<evidence type="ECO:0000256" key="5">
    <source>
        <dbReference type="ARBA" id="ARBA00022786"/>
    </source>
</evidence>
<keyword evidence="7" id="KW-0653">Protein transport</keyword>
<evidence type="ECO:0000256" key="7">
    <source>
        <dbReference type="RuleBase" id="RU361201"/>
    </source>
</evidence>
<dbReference type="Pfam" id="PF04110">
    <property type="entry name" value="APG12"/>
    <property type="match status" value="1"/>
</dbReference>
<dbReference type="Proteomes" id="UP000053201">
    <property type="component" value="Unassembled WGS sequence"/>
</dbReference>
<dbReference type="eggNOG" id="KOG3439">
    <property type="taxonomic scope" value="Eukaryota"/>
</dbReference>
<comment type="function">
    <text evidence="7">Ubiquitin-like protein involved in cytoplasm to vacuole transport (Cvt), autophagy vesicles formation, mitophagy, and nucleophagy.</text>
</comment>
<dbReference type="VEuPathDB" id="FungiDB:SPPG_07236"/>
<dbReference type="GO" id="GO:0000421">
    <property type="term" value="C:autophagosome membrane"/>
    <property type="evidence" value="ECO:0007669"/>
    <property type="project" value="TreeGrafter"/>
</dbReference>
<dbReference type="PANTHER" id="PTHR13385">
    <property type="entry name" value="AUTOPHAGY PROTEIN 12"/>
    <property type="match status" value="1"/>
</dbReference>
<dbReference type="GO" id="GO:0034727">
    <property type="term" value="P:piecemeal microautophagy of the nucleus"/>
    <property type="evidence" value="ECO:0007669"/>
    <property type="project" value="TreeGrafter"/>
</dbReference>
<dbReference type="STRING" id="645134.A0A0L0H7V2"/>
<keyword evidence="4 7" id="KW-1017">Isopeptide bond</keyword>
<dbReference type="SUPFAM" id="SSF54236">
    <property type="entry name" value="Ubiquitin-like"/>
    <property type="match status" value="1"/>
</dbReference>
<dbReference type="GO" id="GO:0061723">
    <property type="term" value="P:glycophagy"/>
    <property type="evidence" value="ECO:0007669"/>
    <property type="project" value="TreeGrafter"/>
</dbReference>
<dbReference type="OrthoDB" id="10003551at2759"/>
<dbReference type="InParanoid" id="A0A0L0H7V2"/>
<evidence type="ECO:0000256" key="6">
    <source>
        <dbReference type="ARBA" id="ARBA00023006"/>
    </source>
</evidence>
<keyword evidence="6 7" id="KW-0072">Autophagy</keyword>
<keyword evidence="7" id="KW-0813">Transport</keyword>
<dbReference type="GO" id="GO:0000045">
    <property type="term" value="P:autophagosome assembly"/>
    <property type="evidence" value="ECO:0007669"/>
    <property type="project" value="InterPro"/>
</dbReference>
<gene>
    <name evidence="8" type="ORF">SPPG_07236</name>
</gene>
<evidence type="ECO:0000256" key="1">
    <source>
        <dbReference type="ARBA" id="ARBA00007778"/>
    </source>
</evidence>
<reference evidence="8 9" key="1">
    <citation type="submission" date="2009-08" db="EMBL/GenBank/DDBJ databases">
        <title>The Genome Sequence of Spizellomyces punctatus strain DAOM BR117.</title>
        <authorList>
            <consortium name="The Broad Institute Genome Sequencing Platform"/>
            <person name="Russ C."/>
            <person name="Cuomo C."/>
            <person name="Shea T."/>
            <person name="Young S.K."/>
            <person name="Zeng Q."/>
            <person name="Koehrsen M."/>
            <person name="Haas B."/>
            <person name="Borodovsky M."/>
            <person name="Guigo R."/>
            <person name="Alvarado L."/>
            <person name="Berlin A."/>
            <person name="Bochicchio J."/>
            <person name="Borenstein D."/>
            <person name="Chapman S."/>
            <person name="Chen Z."/>
            <person name="Engels R."/>
            <person name="Freedman E."/>
            <person name="Gellesch M."/>
            <person name="Goldberg J."/>
            <person name="Griggs A."/>
            <person name="Gujja S."/>
            <person name="Heiman D."/>
            <person name="Hepburn T."/>
            <person name="Howarth C."/>
            <person name="Jen D."/>
            <person name="Larson L."/>
            <person name="Lewis B."/>
            <person name="Mehta T."/>
            <person name="Park D."/>
            <person name="Pearson M."/>
            <person name="Roberts A."/>
            <person name="Saif S."/>
            <person name="Shenoy N."/>
            <person name="Sisk P."/>
            <person name="Stolte C."/>
            <person name="Sykes S."/>
            <person name="Thomson T."/>
            <person name="Walk T."/>
            <person name="White J."/>
            <person name="Yandava C."/>
            <person name="Burger G."/>
            <person name="Gray M.W."/>
            <person name="Holland P.W.H."/>
            <person name="King N."/>
            <person name="Lang F.B.F."/>
            <person name="Roger A.J."/>
            <person name="Ruiz-Trillo I."/>
            <person name="Lander E."/>
            <person name="Nusbaum C."/>
        </authorList>
    </citation>
    <scope>NUCLEOTIDE SEQUENCE [LARGE SCALE GENOMIC DNA]</scope>
    <source>
        <strain evidence="8 9">DAOM BR117</strain>
    </source>
</reference>
<evidence type="ECO:0000313" key="9">
    <source>
        <dbReference type="Proteomes" id="UP000053201"/>
    </source>
</evidence>
<dbReference type="FunCoup" id="A0A0L0H7V2">
    <property type="interactions" value="215"/>
</dbReference>
<name>A0A0L0H7V2_SPIPD</name>
<dbReference type="AlphaFoldDB" id="A0A0L0H7V2"/>
<evidence type="ECO:0000256" key="4">
    <source>
        <dbReference type="ARBA" id="ARBA00022499"/>
    </source>
</evidence>
<dbReference type="InterPro" id="IPR029071">
    <property type="entry name" value="Ubiquitin-like_domsf"/>
</dbReference>
<comment type="subcellular location">
    <subcellularLocation>
        <location evidence="7">Preautophagosomal structure membrane</location>
        <topology evidence="7">Peripheral membrane protein</topology>
    </subcellularLocation>
</comment>
<evidence type="ECO:0000256" key="2">
    <source>
        <dbReference type="ARBA" id="ARBA00011288"/>
    </source>
</evidence>
<dbReference type="OMA" id="YAKTHAW"/>
<dbReference type="CDD" id="cd01612">
    <property type="entry name" value="Ubl_ATG12"/>
    <property type="match status" value="1"/>
</dbReference>
<dbReference type="Gene3D" id="3.10.20.90">
    <property type="entry name" value="Phosphatidylinositol 3-kinase Catalytic Subunit, Chain A, domain 1"/>
    <property type="match status" value="1"/>
</dbReference>
<evidence type="ECO:0000313" key="8">
    <source>
        <dbReference type="EMBL" id="KNC97307.1"/>
    </source>
</evidence>
<dbReference type="GO" id="GO:0019776">
    <property type="term" value="F:Atg8-family ligase activity"/>
    <property type="evidence" value="ECO:0007669"/>
    <property type="project" value="TreeGrafter"/>
</dbReference>
<accession>A0A0L0H7V2</accession>
<dbReference type="GeneID" id="27690464"/>
<dbReference type="EMBL" id="KQ257464">
    <property type="protein sequence ID" value="KNC97307.1"/>
    <property type="molecule type" value="Genomic_DNA"/>
</dbReference>
<protein>
    <recommendedName>
        <fullName evidence="3 7">Ubiquitin-like protein ATG12</fullName>
    </recommendedName>
</protein>
<proteinExistence type="inferred from homology"/>
<dbReference type="RefSeq" id="XP_016605347.1">
    <property type="nucleotide sequence ID" value="XM_016755400.1"/>
</dbReference>
<dbReference type="PANTHER" id="PTHR13385:SF0">
    <property type="entry name" value="UBIQUITIN-LIKE PROTEIN ATG12"/>
    <property type="match status" value="1"/>
</dbReference>
<comment type="subunit">
    <text evidence="2 7">Forms a conjugate with ATG5.</text>
</comment>